<dbReference type="PIRSF" id="PIRSF001554">
    <property type="entry name" value="SucCS_beta"/>
    <property type="match status" value="1"/>
</dbReference>
<dbReference type="AlphaFoldDB" id="A0A1B7VIC8"/>
<name>A0A1B7VIC8_APHFL</name>
<dbReference type="GO" id="GO:0046872">
    <property type="term" value="F:metal ion binding"/>
    <property type="evidence" value="ECO:0007669"/>
    <property type="project" value="InterPro"/>
</dbReference>
<evidence type="ECO:0000256" key="3">
    <source>
        <dbReference type="PROSITE-ProRule" id="PRU00409"/>
    </source>
</evidence>
<dbReference type="SUPFAM" id="SSF52210">
    <property type="entry name" value="Succinyl-CoA synthetase domains"/>
    <property type="match status" value="1"/>
</dbReference>
<dbReference type="PANTHER" id="PTHR11815:SF10">
    <property type="entry name" value="SUCCINATE--COA LIGASE [GDP-FORMING] SUBUNIT BETA, MITOCHONDRIAL"/>
    <property type="match status" value="1"/>
</dbReference>
<dbReference type="InterPro" id="IPR005809">
    <property type="entry name" value="Succ_CoA_ligase-like_bsu"/>
</dbReference>
<gene>
    <name evidence="5" type="ORF">AN481_18335</name>
</gene>
<evidence type="ECO:0000313" key="6">
    <source>
        <dbReference type="Proteomes" id="UP000092382"/>
    </source>
</evidence>
<dbReference type="Gene3D" id="3.30.470.20">
    <property type="entry name" value="ATP-grasp fold, B domain"/>
    <property type="match status" value="1"/>
</dbReference>
<dbReference type="PANTHER" id="PTHR11815">
    <property type="entry name" value="SUCCINYL-COA SYNTHETASE BETA CHAIN"/>
    <property type="match status" value="1"/>
</dbReference>
<dbReference type="InterPro" id="IPR013650">
    <property type="entry name" value="ATP-grasp_succ-CoA_synth-type"/>
</dbReference>
<dbReference type="GO" id="GO:0006104">
    <property type="term" value="P:succinyl-CoA metabolic process"/>
    <property type="evidence" value="ECO:0007669"/>
    <property type="project" value="TreeGrafter"/>
</dbReference>
<dbReference type="GO" id="GO:0042709">
    <property type="term" value="C:succinate-CoA ligase complex"/>
    <property type="evidence" value="ECO:0007669"/>
    <property type="project" value="TreeGrafter"/>
</dbReference>
<feature type="domain" description="ATP-grasp" evidence="4">
    <location>
        <begin position="9"/>
        <end position="222"/>
    </location>
</feature>
<keyword evidence="1" id="KW-0436">Ligase</keyword>
<evidence type="ECO:0000313" key="5">
    <source>
        <dbReference type="EMBL" id="OBQ18449.1"/>
    </source>
</evidence>
<dbReference type="PATRIC" id="fig|1710894.3.peg.2813"/>
<dbReference type="InterPro" id="IPR011761">
    <property type="entry name" value="ATP-grasp"/>
</dbReference>
<reference evidence="5 6" key="1">
    <citation type="submission" date="2015-09" db="EMBL/GenBank/DDBJ databases">
        <title>Whole genome shotgun sequence assembly of Aphanizomenon flos-aquae UKL13.</title>
        <authorList>
            <person name="Driscoll C."/>
        </authorList>
    </citation>
    <scope>NUCLEOTIDE SEQUENCE [LARGE SCALE GENOMIC DNA]</scope>
    <source>
        <strain evidence="5">MDT13</strain>
    </source>
</reference>
<proteinExistence type="predicted"/>
<sequence length="421" mass="47172">MDLLEYQVKEWFGKIGIPVLPSQRIDHPADLKRLKIRYPIVLKSQVQGGEREKAGGVRIVETTIDAIAAAQNIFNLPIWGQLPEVLLAESKYDAQQEFYLAVVLDTTLCRPVLLGSQEANIEWETVGEKIQHVVVEQEFSPFYARRLALKMGLRGALMQSVSGVVEKLYQLFIQKDLDLVEIHPLGVNSAGQIMALNGKVRVNERAIKRHPDIADMAVKMMVKRDLEMRRHYVDQTSADWFDDSDNLEMQGKIGILGNGKGSVLTTLDAVIDAHGEPGKCVNLRHSFMSDTVLTTFSDRLISSLKNLANEQNIQVILVNFLGTVPQIDQLPEILTKFLQLDQGKITSEAFNGNKGQQQLDLPHLVMRLAGSEFRNVREYLSTLPTSNQSLIVVENLDEAVKEAVRLAKTPVVKKKELTTNN</sequence>
<dbReference type="Proteomes" id="UP000092382">
    <property type="component" value="Unassembled WGS sequence"/>
</dbReference>
<dbReference type="PROSITE" id="PS50975">
    <property type="entry name" value="ATP_GRASP"/>
    <property type="match status" value="1"/>
</dbReference>
<dbReference type="EMBL" id="LJOY01000099">
    <property type="protein sequence ID" value="OBQ18449.1"/>
    <property type="molecule type" value="Genomic_DNA"/>
</dbReference>
<accession>A0A1B7VIC8</accession>
<keyword evidence="3" id="KW-0067">ATP-binding</keyword>
<evidence type="ECO:0000256" key="1">
    <source>
        <dbReference type="ARBA" id="ARBA00022598"/>
    </source>
</evidence>
<dbReference type="Pfam" id="PF08442">
    <property type="entry name" value="ATP-grasp_2"/>
    <property type="match status" value="1"/>
</dbReference>
<protein>
    <submittedName>
        <fullName evidence="5">ATPase</fullName>
    </submittedName>
</protein>
<dbReference type="InterPro" id="IPR013815">
    <property type="entry name" value="ATP_grasp_subdomain_1"/>
</dbReference>
<evidence type="ECO:0000259" key="4">
    <source>
        <dbReference type="PROSITE" id="PS50975"/>
    </source>
</evidence>
<comment type="caution">
    <text evidence="5">The sequence shown here is derived from an EMBL/GenBank/DDBJ whole genome shotgun (WGS) entry which is preliminary data.</text>
</comment>
<evidence type="ECO:0000256" key="2">
    <source>
        <dbReference type="ARBA" id="ARBA00022741"/>
    </source>
</evidence>
<dbReference type="InterPro" id="IPR016102">
    <property type="entry name" value="Succinyl-CoA_synth-like"/>
</dbReference>
<dbReference type="GO" id="GO:0005524">
    <property type="term" value="F:ATP binding"/>
    <property type="evidence" value="ECO:0007669"/>
    <property type="project" value="UniProtKB-UniRule"/>
</dbReference>
<keyword evidence="2 3" id="KW-0547">Nucleotide-binding</keyword>
<dbReference type="Gene3D" id="3.30.1490.20">
    <property type="entry name" value="ATP-grasp fold, A domain"/>
    <property type="match status" value="1"/>
</dbReference>
<dbReference type="GO" id="GO:0006099">
    <property type="term" value="P:tricarboxylic acid cycle"/>
    <property type="evidence" value="ECO:0007669"/>
    <property type="project" value="InterPro"/>
</dbReference>
<organism evidence="5 6">
    <name type="scientific">Aphanizomenon flos-aquae LD13</name>
    <dbReference type="NCBI Taxonomy" id="1710894"/>
    <lineage>
        <taxon>Bacteria</taxon>
        <taxon>Bacillati</taxon>
        <taxon>Cyanobacteriota</taxon>
        <taxon>Cyanophyceae</taxon>
        <taxon>Nostocales</taxon>
        <taxon>Aphanizomenonaceae</taxon>
        <taxon>Aphanizomenon</taxon>
    </lineage>
</organism>
<dbReference type="GO" id="GO:0005829">
    <property type="term" value="C:cytosol"/>
    <property type="evidence" value="ECO:0007669"/>
    <property type="project" value="TreeGrafter"/>
</dbReference>
<dbReference type="Gene3D" id="3.40.50.261">
    <property type="entry name" value="Succinyl-CoA synthetase domains"/>
    <property type="match status" value="1"/>
</dbReference>
<dbReference type="GO" id="GO:0004775">
    <property type="term" value="F:succinate-CoA ligase (ADP-forming) activity"/>
    <property type="evidence" value="ECO:0007669"/>
    <property type="project" value="TreeGrafter"/>
</dbReference>
<dbReference type="SUPFAM" id="SSF56059">
    <property type="entry name" value="Glutathione synthetase ATP-binding domain-like"/>
    <property type="match status" value="1"/>
</dbReference>